<name>A0ABW2QHP6_9BURK</name>
<dbReference type="Gene3D" id="3.60.15.10">
    <property type="entry name" value="Ribonuclease Z/Hydroxyacylglutathione hydrolase-like"/>
    <property type="match status" value="1"/>
</dbReference>
<dbReference type="InterPro" id="IPR051682">
    <property type="entry name" value="Mito_Persulfide_Diox"/>
</dbReference>
<dbReference type="Proteomes" id="UP001596501">
    <property type="component" value="Unassembled WGS sequence"/>
</dbReference>
<gene>
    <name evidence="2" type="ORF">ACFQPB_08865</name>
</gene>
<dbReference type="SMART" id="SM00849">
    <property type="entry name" value="Lactamase_B"/>
    <property type="match status" value="1"/>
</dbReference>
<feature type="domain" description="Metallo-beta-lactamase" evidence="1">
    <location>
        <begin position="11"/>
        <end position="183"/>
    </location>
</feature>
<proteinExistence type="predicted"/>
<dbReference type="SUPFAM" id="SSF56281">
    <property type="entry name" value="Metallo-hydrolase/oxidoreductase"/>
    <property type="match status" value="1"/>
</dbReference>
<dbReference type="EMBL" id="JBHTCA010000004">
    <property type="protein sequence ID" value="MFC7408969.1"/>
    <property type="molecule type" value="Genomic_DNA"/>
</dbReference>
<protein>
    <submittedName>
        <fullName evidence="2">MBL fold metallo-hydrolase</fullName>
    </submittedName>
</protein>
<sequence>MFFRQRPADNATLSYFFGCAGQQKAVAVDVVAGDEAWFIEEARKADVQITHVIDTHVHADHVSGGPELARRVGAPYWLHESNAGRVHFAFQPLRDGQRLEAGNVLVDVIHTPGHTPDSVCLLVCDLRRADEPWFVLTGDTLFVGAVGRPDLAGQERAMAAQLFDSLHQRLLTLPPEMEIYPGHQAGSACGVGLSGKPASTLAFEKRFNPVLSMPRDEFIDAVTADIPPPPDDMARIVEVNLRGPTPVTLG</sequence>
<comment type="caution">
    <text evidence="2">The sequence shown here is derived from an EMBL/GenBank/DDBJ whole genome shotgun (WGS) entry which is preliminary data.</text>
</comment>
<dbReference type="PANTHER" id="PTHR43084">
    <property type="entry name" value="PERSULFIDE DIOXYGENASE ETHE1"/>
    <property type="match status" value="1"/>
</dbReference>
<organism evidence="2 3">
    <name type="scientific">Hydrogenophaga atypica</name>
    <dbReference type="NCBI Taxonomy" id="249409"/>
    <lineage>
        <taxon>Bacteria</taxon>
        <taxon>Pseudomonadati</taxon>
        <taxon>Pseudomonadota</taxon>
        <taxon>Betaproteobacteria</taxon>
        <taxon>Burkholderiales</taxon>
        <taxon>Comamonadaceae</taxon>
        <taxon>Hydrogenophaga</taxon>
    </lineage>
</organism>
<accession>A0ABW2QHP6</accession>
<dbReference type="CDD" id="cd07724">
    <property type="entry name" value="POD-like_MBL-fold"/>
    <property type="match status" value="1"/>
</dbReference>
<dbReference type="InterPro" id="IPR001279">
    <property type="entry name" value="Metallo-B-lactamas"/>
</dbReference>
<dbReference type="RefSeq" id="WP_382221995.1">
    <property type="nucleotide sequence ID" value="NZ_JBHTCA010000004.1"/>
</dbReference>
<evidence type="ECO:0000259" key="1">
    <source>
        <dbReference type="SMART" id="SM00849"/>
    </source>
</evidence>
<dbReference type="InterPro" id="IPR036866">
    <property type="entry name" value="RibonucZ/Hydroxyglut_hydro"/>
</dbReference>
<dbReference type="Pfam" id="PF00753">
    <property type="entry name" value="Lactamase_B"/>
    <property type="match status" value="1"/>
</dbReference>
<reference evidence="3" key="1">
    <citation type="journal article" date="2019" name="Int. J. Syst. Evol. Microbiol.">
        <title>The Global Catalogue of Microorganisms (GCM) 10K type strain sequencing project: providing services to taxonomists for standard genome sequencing and annotation.</title>
        <authorList>
            <consortium name="The Broad Institute Genomics Platform"/>
            <consortium name="The Broad Institute Genome Sequencing Center for Infectious Disease"/>
            <person name="Wu L."/>
            <person name="Ma J."/>
        </authorList>
    </citation>
    <scope>NUCLEOTIDE SEQUENCE [LARGE SCALE GENOMIC DNA]</scope>
    <source>
        <strain evidence="3">CGMCC 1.12371</strain>
    </source>
</reference>
<evidence type="ECO:0000313" key="2">
    <source>
        <dbReference type="EMBL" id="MFC7408969.1"/>
    </source>
</evidence>
<dbReference type="InterPro" id="IPR044528">
    <property type="entry name" value="POD-like_MBL-fold"/>
</dbReference>
<keyword evidence="3" id="KW-1185">Reference proteome</keyword>
<dbReference type="PANTHER" id="PTHR43084:SF7">
    <property type="entry name" value="BETA-LACTAMASE DOMAIN PROTEIN"/>
    <property type="match status" value="1"/>
</dbReference>
<evidence type="ECO:0000313" key="3">
    <source>
        <dbReference type="Proteomes" id="UP001596501"/>
    </source>
</evidence>